<feature type="non-terminal residue" evidence="2">
    <location>
        <position position="175"/>
    </location>
</feature>
<dbReference type="PROSITE" id="PS51406">
    <property type="entry name" value="FIBRINOGEN_C_2"/>
    <property type="match status" value="1"/>
</dbReference>
<name>A7SAJ6_NEMVE</name>
<dbReference type="GO" id="GO:0005615">
    <property type="term" value="C:extracellular space"/>
    <property type="evidence" value="ECO:0000318"/>
    <property type="project" value="GO_Central"/>
</dbReference>
<accession>A7SAJ6</accession>
<dbReference type="STRING" id="45351.A7SAJ6"/>
<sequence>WTVIQQRSSDSVDFRRTFDEYSVGIGTPEDDNFMLGFDNIHRLTNSSGAKMLRVRLQDWGDIIRGNTFAKIAQFLYSLIITITLSFITGDAGDSLDPANGMKFSTYDQDNDQKPGQNCAAQYGGGGWWHKACFHCNLNNPYYNSAPCPLSMGIIWYTWRGHYYSMKKVAMLVRNV</sequence>
<dbReference type="InterPro" id="IPR050373">
    <property type="entry name" value="Fibrinogen_C-term_domain"/>
</dbReference>
<feature type="domain" description="Fibrinogen C-terminal" evidence="1">
    <location>
        <begin position="1"/>
        <end position="175"/>
    </location>
</feature>
<reference evidence="2 3" key="1">
    <citation type="journal article" date="2007" name="Science">
        <title>Sea anemone genome reveals ancestral eumetazoan gene repertoire and genomic organization.</title>
        <authorList>
            <person name="Putnam N.H."/>
            <person name="Srivastava M."/>
            <person name="Hellsten U."/>
            <person name="Dirks B."/>
            <person name="Chapman J."/>
            <person name="Salamov A."/>
            <person name="Terry A."/>
            <person name="Shapiro H."/>
            <person name="Lindquist E."/>
            <person name="Kapitonov V.V."/>
            <person name="Jurka J."/>
            <person name="Genikhovich G."/>
            <person name="Grigoriev I.V."/>
            <person name="Lucas S.M."/>
            <person name="Steele R.E."/>
            <person name="Finnerty J.R."/>
            <person name="Technau U."/>
            <person name="Martindale M.Q."/>
            <person name="Rokhsar D.S."/>
        </authorList>
    </citation>
    <scope>NUCLEOTIDE SEQUENCE [LARGE SCALE GENOMIC DNA]</scope>
    <source>
        <strain evidence="3">CH2 X CH6</strain>
    </source>
</reference>
<dbReference type="PhylomeDB" id="A7SAJ6"/>
<dbReference type="InterPro" id="IPR002181">
    <property type="entry name" value="Fibrinogen_a/b/g_C_dom"/>
</dbReference>
<proteinExistence type="predicted"/>
<dbReference type="PANTHER" id="PTHR19143:SF424">
    <property type="entry name" value="FIBRINOGEN C-TERMINAL DOMAIN-CONTAINING PROTEIN"/>
    <property type="match status" value="1"/>
</dbReference>
<dbReference type="Pfam" id="PF00147">
    <property type="entry name" value="Fibrinogen_C"/>
    <property type="match status" value="1"/>
</dbReference>
<keyword evidence="3" id="KW-1185">Reference proteome</keyword>
<dbReference type="SUPFAM" id="SSF56496">
    <property type="entry name" value="Fibrinogen C-terminal domain-like"/>
    <property type="match status" value="1"/>
</dbReference>
<dbReference type="HOGENOM" id="CLU_038628_6_2_1"/>
<dbReference type="eggNOG" id="KOG2579">
    <property type="taxonomic scope" value="Eukaryota"/>
</dbReference>
<dbReference type="EMBL" id="DS469609">
    <property type="protein sequence ID" value="EDO39319.1"/>
    <property type="molecule type" value="Genomic_DNA"/>
</dbReference>
<dbReference type="AlphaFoldDB" id="A7SAJ6"/>
<dbReference type="SMART" id="SM00186">
    <property type="entry name" value="FBG"/>
    <property type="match status" value="1"/>
</dbReference>
<organism evidence="2 3">
    <name type="scientific">Nematostella vectensis</name>
    <name type="common">Starlet sea anemone</name>
    <dbReference type="NCBI Taxonomy" id="45351"/>
    <lineage>
        <taxon>Eukaryota</taxon>
        <taxon>Metazoa</taxon>
        <taxon>Cnidaria</taxon>
        <taxon>Anthozoa</taxon>
        <taxon>Hexacorallia</taxon>
        <taxon>Actiniaria</taxon>
        <taxon>Edwardsiidae</taxon>
        <taxon>Nematostella</taxon>
    </lineage>
</organism>
<dbReference type="InterPro" id="IPR036056">
    <property type="entry name" value="Fibrinogen-like_C"/>
</dbReference>
<evidence type="ECO:0000313" key="3">
    <source>
        <dbReference type="Proteomes" id="UP000001593"/>
    </source>
</evidence>
<evidence type="ECO:0000259" key="1">
    <source>
        <dbReference type="PROSITE" id="PS51406"/>
    </source>
</evidence>
<dbReference type="Gene3D" id="3.90.215.10">
    <property type="entry name" value="Gamma Fibrinogen, chain A, domain 1"/>
    <property type="match status" value="1"/>
</dbReference>
<protein>
    <recommendedName>
        <fullName evidence="1">Fibrinogen C-terminal domain-containing protein</fullName>
    </recommendedName>
</protein>
<dbReference type="Proteomes" id="UP000001593">
    <property type="component" value="Unassembled WGS sequence"/>
</dbReference>
<evidence type="ECO:0000313" key="2">
    <source>
        <dbReference type="EMBL" id="EDO39319.1"/>
    </source>
</evidence>
<dbReference type="InterPro" id="IPR014716">
    <property type="entry name" value="Fibrinogen_a/b/g_C_1"/>
</dbReference>
<gene>
    <name evidence="2" type="ORF">NEMVEDRAFT_v1g110903</name>
</gene>
<dbReference type="InParanoid" id="A7SAJ6"/>
<dbReference type="PANTHER" id="PTHR19143">
    <property type="entry name" value="FIBRINOGEN/TENASCIN/ANGIOPOEITIN"/>
    <property type="match status" value="1"/>
</dbReference>